<evidence type="ECO:0000256" key="5">
    <source>
        <dbReference type="ARBA" id="ARBA00022857"/>
    </source>
</evidence>
<protein>
    <recommendedName>
        <fullName evidence="8">NAD kinase</fullName>
    </recommendedName>
</protein>
<dbReference type="FunFam" id="2.60.200.30:FF:000009">
    <property type="entry name" value="Poly(P)/ATP NAD kinase"/>
    <property type="match status" value="1"/>
</dbReference>
<evidence type="ECO:0000313" key="7">
    <source>
        <dbReference type="EMBL" id="SVA74553.1"/>
    </source>
</evidence>
<evidence type="ECO:0008006" key="8">
    <source>
        <dbReference type="Google" id="ProtNLM"/>
    </source>
</evidence>
<dbReference type="GO" id="GO:0006741">
    <property type="term" value="P:NADP+ biosynthetic process"/>
    <property type="evidence" value="ECO:0007669"/>
    <property type="project" value="InterPro"/>
</dbReference>
<dbReference type="SUPFAM" id="SSF111331">
    <property type="entry name" value="NAD kinase/diacylglycerol kinase-like"/>
    <property type="match status" value="1"/>
</dbReference>
<sequence length="301" mass="33198">MEFNKTMGGNKVKKIGVFCKPKAPSAIDILGRLIPWLRKQNYHVFLDTGTAAIINETSSYEKREISQQADLLIVLGGDGTLLGVARAAHPYNVPILAVNLGSLGFLAEISIEELYPVLENILAGKFGIENRMLLNACVWRNGEKVEDHNVLNDIVINKSVVARVINLQVLVNGQYMTSYRADGLIIATPTGSTAYSLSAGGPIIHPSMHTLVLSPICPLMLTNRSILIPDQSKIQVKLAAEYDDVRITLDGQDGYDMKAEDILEIKKTKTTLQLIRGPNKNYYQILRDKLHWGTQSDEGIS</sequence>
<dbReference type="InterPro" id="IPR017438">
    <property type="entry name" value="ATP-NAD_kinase_N"/>
</dbReference>
<dbReference type="GO" id="GO:0003951">
    <property type="term" value="F:NAD+ kinase activity"/>
    <property type="evidence" value="ECO:0007669"/>
    <property type="project" value="InterPro"/>
</dbReference>
<dbReference type="AlphaFoldDB" id="A0A381YDD3"/>
<dbReference type="InterPro" id="IPR002504">
    <property type="entry name" value="NADK"/>
</dbReference>
<accession>A0A381YDD3</accession>
<dbReference type="Pfam" id="PF20143">
    <property type="entry name" value="NAD_kinase_C"/>
    <property type="match status" value="1"/>
</dbReference>
<dbReference type="Gene3D" id="3.40.50.10330">
    <property type="entry name" value="Probable inorganic polyphosphate/atp-NAD kinase, domain 1"/>
    <property type="match status" value="1"/>
</dbReference>
<evidence type="ECO:0000256" key="3">
    <source>
        <dbReference type="ARBA" id="ARBA00022777"/>
    </source>
</evidence>
<dbReference type="PANTHER" id="PTHR20275:SF0">
    <property type="entry name" value="NAD KINASE"/>
    <property type="match status" value="1"/>
</dbReference>
<keyword evidence="3" id="KW-0418">Kinase</keyword>
<evidence type="ECO:0000256" key="2">
    <source>
        <dbReference type="ARBA" id="ARBA00022741"/>
    </source>
</evidence>
<keyword evidence="5" id="KW-0521">NADP</keyword>
<evidence type="ECO:0000256" key="4">
    <source>
        <dbReference type="ARBA" id="ARBA00022840"/>
    </source>
</evidence>
<evidence type="ECO:0000256" key="1">
    <source>
        <dbReference type="ARBA" id="ARBA00022679"/>
    </source>
</evidence>
<keyword evidence="6" id="KW-0520">NAD</keyword>
<dbReference type="HAMAP" id="MF_00361">
    <property type="entry name" value="NAD_kinase"/>
    <property type="match status" value="1"/>
</dbReference>
<keyword evidence="4" id="KW-0067">ATP-binding</keyword>
<organism evidence="7">
    <name type="scientific">marine metagenome</name>
    <dbReference type="NCBI Taxonomy" id="408172"/>
    <lineage>
        <taxon>unclassified sequences</taxon>
        <taxon>metagenomes</taxon>
        <taxon>ecological metagenomes</taxon>
    </lineage>
</organism>
<name>A0A381YDD3_9ZZZZ</name>
<dbReference type="Gene3D" id="2.60.200.30">
    <property type="entry name" value="Probable inorganic polyphosphate/atp-NAD kinase, domain 2"/>
    <property type="match status" value="1"/>
</dbReference>
<keyword evidence="1" id="KW-0808">Transferase</keyword>
<dbReference type="EMBL" id="UINC01017868">
    <property type="protein sequence ID" value="SVA74553.1"/>
    <property type="molecule type" value="Genomic_DNA"/>
</dbReference>
<proteinExistence type="inferred from homology"/>
<dbReference type="GO" id="GO:0005524">
    <property type="term" value="F:ATP binding"/>
    <property type="evidence" value="ECO:0007669"/>
    <property type="project" value="UniProtKB-KW"/>
</dbReference>
<gene>
    <name evidence="7" type="ORF">METZ01_LOCUS127407</name>
</gene>
<dbReference type="InterPro" id="IPR016064">
    <property type="entry name" value="NAD/diacylglycerol_kinase_sf"/>
</dbReference>
<evidence type="ECO:0000256" key="6">
    <source>
        <dbReference type="ARBA" id="ARBA00023027"/>
    </source>
</evidence>
<keyword evidence="2" id="KW-0547">Nucleotide-binding</keyword>
<dbReference type="PANTHER" id="PTHR20275">
    <property type="entry name" value="NAD KINASE"/>
    <property type="match status" value="1"/>
</dbReference>
<dbReference type="InterPro" id="IPR017437">
    <property type="entry name" value="ATP-NAD_kinase_PpnK-typ_C"/>
</dbReference>
<reference evidence="7" key="1">
    <citation type="submission" date="2018-05" db="EMBL/GenBank/DDBJ databases">
        <authorList>
            <person name="Lanie J.A."/>
            <person name="Ng W.-L."/>
            <person name="Kazmierczak K.M."/>
            <person name="Andrzejewski T.M."/>
            <person name="Davidsen T.M."/>
            <person name="Wayne K.J."/>
            <person name="Tettelin H."/>
            <person name="Glass J.I."/>
            <person name="Rusch D."/>
            <person name="Podicherti R."/>
            <person name="Tsui H.-C.T."/>
            <person name="Winkler M.E."/>
        </authorList>
    </citation>
    <scope>NUCLEOTIDE SEQUENCE</scope>
</reference>
<dbReference type="GO" id="GO:0019674">
    <property type="term" value="P:NAD+ metabolic process"/>
    <property type="evidence" value="ECO:0007669"/>
    <property type="project" value="InterPro"/>
</dbReference>
<dbReference type="Pfam" id="PF01513">
    <property type="entry name" value="NAD_kinase"/>
    <property type="match status" value="1"/>
</dbReference>